<reference evidence="4" key="1">
    <citation type="submission" date="2017-03" db="EMBL/GenBank/DDBJ databases">
        <title>Draft genome sequence of Moraxella equi CCUG 4950T type strain.</title>
        <authorList>
            <person name="Salva-Serra F."/>
            <person name="Engstrom-Jakobsson H."/>
            <person name="Thorell K."/>
            <person name="Jaen-Luchoro D."/>
            <person name="Gonzales-Siles L."/>
            <person name="Karlsson R."/>
            <person name="Yazdan S."/>
            <person name="Boulund F."/>
            <person name="Johnning A."/>
            <person name="Engstrand L."/>
            <person name="Kristiansson E."/>
            <person name="Moore E."/>
        </authorList>
    </citation>
    <scope>NUCLEOTIDE SEQUENCE [LARGE SCALE GENOMIC DNA]</scope>
    <source>
        <strain evidence="4">CCUG 4441</strain>
    </source>
</reference>
<evidence type="ECO:0000313" key="4">
    <source>
        <dbReference type="Proteomes" id="UP000191025"/>
    </source>
</evidence>
<reference evidence="2" key="2">
    <citation type="submission" date="2017-03" db="EMBL/GenBank/DDBJ databases">
        <authorList>
            <person name="Afonso C.L."/>
            <person name="Miller P.J."/>
            <person name="Scott M.A."/>
            <person name="Spackman E."/>
            <person name="Goraichik I."/>
            <person name="Dimitrov K.M."/>
            <person name="Suarez D.L."/>
            <person name="Swayne D.E."/>
        </authorList>
    </citation>
    <scope>NUCLEOTIDE SEQUENCE</scope>
    <source>
        <strain evidence="2">CCUG 4441</strain>
    </source>
</reference>
<dbReference type="RefSeq" id="WP_062499997.1">
    <property type="nucleotide sequence ID" value="NZ_MXAN01000097.1"/>
</dbReference>
<protein>
    <submittedName>
        <fullName evidence="3">Competence protein</fullName>
    </submittedName>
</protein>
<evidence type="ECO:0000313" key="3">
    <source>
        <dbReference type="EMBL" id="STZ00536.1"/>
    </source>
</evidence>
<evidence type="ECO:0000313" key="2">
    <source>
        <dbReference type="EMBL" id="OPH33911.1"/>
    </source>
</evidence>
<proteinExistence type="predicted"/>
<dbReference type="EMBL" id="UGQC01000001">
    <property type="protein sequence ID" value="STZ00536.1"/>
    <property type="molecule type" value="Genomic_DNA"/>
</dbReference>
<dbReference type="Proteomes" id="UP000254107">
    <property type="component" value="Unassembled WGS sequence"/>
</dbReference>
<evidence type="ECO:0000313" key="5">
    <source>
        <dbReference type="Proteomes" id="UP000254107"/>
    </source>
</evidence>
<dbReference type="EMBL" id="MXAN01000097">
    <property type="protein sequence ID" value="OPH33911.1"/>
    <property type="molecule type" value="Genomic_DNA"/>
</dbReference>
<dbReference type="Proteomes" id="UP000191025">
    <property type="component" value="Unassembled WGS sequence"/>
</dbReference>
<accession>A0A1V4GNK6</accession>
<dbReference type="AlphaFoldDB" id="A0A1V4GNK6"/>
<evidence type="ECO:0000259" key="1">
    <source>
        <dbReference type="Pfam" id="PF25164"/>
    </source>
</evidence>
<dbReference type="GeneID" id="302270478"/>
<keyword evidence="5" id="KW-1185">Reference proteome</keyword>
<dbReference type="InterPro" id="IPR057253">
    <property type="entry name" value="CoiA-like_N"/>
</dbReference>
<sequence>MLMKIAVNQSNQLVNIQQVERGLACQCFCFECGESVVAKKGDIKEHHFAHASNKESCYISPESILHKYAKEVIMTQKQIYLPALPNSDDKHEKLWQFHTINPEQNVGNIRPDLVAISDDDMVFIEIAVTYFIHDEKRAFIEKLGIKTIEIDLSIFLNTDMEIPNPFISNYIIHHLENKTWIYPKEKIIGQNPLLNNQPIQQNLSNHLKESDTMSSNNPVFTVVGLHKSKGTFNNYGRSIDYDNLVVTAIRPFTDNQTREGAIGHTFEQFKIKGSENFHLYKDVTLPCQAEFVFEADFSSGKIKSKLTQLLFID</sequence>
<feature type="domain" description="Competence protein CoiA-like N-terminal" evidence="1">
    <location>
        <begin position="26"/>
        <end position="57"/>
    </location>
</feature>
<reference evidence="3 5" key="3">
    <citation type="submission" date="2018-06" db="EMBL/GenBank/DDBJ databases">
        <authorList>
            <consortium name="Pathogen Informatics"/>
            <person name="Doyle S."/>
        </authorList>
    </citation>
    <scope>NUCLEOTIDE SEQUENCE [LARGE SCALE GENOMIC DNA]</scope>
    <source>
        <strain evidence="3 5">NCTC7911</strain>
    </source>
</reference>
<gene>
    <name evidence="2" type="ORF">B5J94_12215</name>
    <name evidence="3" type="ORF">NCTC7911_01937</name>
</gene>
<name>A0A1V4GNK6_MORLA</name>
<organism evidence="2 4">
    <name type="scientific">Moraxella lacunata</name>
    <dbReference type="NCBI Taxonomy" id="477"/>
    <lineage>
        <taxon>Bacteria</taxon>
        <taxon>Pseudomonadati</taxon>
        <taxon>Pseudomonadota</taxon>
        <taxon>Gammaproteobacteria</taxon>
        <taxon>Moraxellales</taxon>
        <taxon>Moraxellaceae</taxon>
        <taxon>Moraxella</taxon>
    </lineage>
</organism>
<dbReference type="Pfam" id="PF25164">
    <property type="entry name" value="CoiA_N"/>
    <property type="match status" value="1"/>
</dbReference>